<dbReference type="InterPro" id="IPR019027">
    <property type="entry name" value="Pilus_biogenesis_CpaD-related"/>
</dbReference>
<dbReference type="EMBL" id="JAZDRO010000001">
    <property type="protein sequence ID" value="MEE2565793.1"/>
    <property type="molecule type" value="Genomic_DNA"/>
</dbReference>
<keyword evidence="2" id="KW-0732">Signal</keyword>
<feature type="signal peptide" evidence="2">
    <location>
        <begin position="1"/>
        <end position="16"/>
    </location>
</feature>
<organism evidence="3 4">
    <name type="scientific">Hyphobacterium marinum</name>
    <dbReference type="NCBI Taxonomy" id="3116574"/>
    <lineage>
        <taxon>Bacteria</taxon>
        <taxon>Pseudomonadati</taxon>
        <taxon>Pseudomonadota</taxon>
        <taxon>Alphaproteobacteria</taxon>
        <taxon>Maricaulales</taxon>
        <taxon>Maricaulaceae</taxon>
        <taxon>Hyphobacterium</taxon>
    </lineage>
</organism>
<reference evidence="3 4" key="1">
    <citation type="submission" date="2024-01" db="EMBL/GenBank/DDBJ databases">
        <title>Hyphobacterium bacterium isolated from marine sediment.</title>
        <authorList>
            <person name="Zhao S."/>
        </authorList>
    </citation>
    <scope>NUCLEOTIDE SEQUENCE [LARGE SCALE GENOMIC DNA]</scope>
    <source>
        <strain evidence="3 4">Y60-23</strain>
    </source>
</reference>
<evidence type="ECO:0000313" key="3">
    <source>
        <dbReference type="EMBL" id="MEE2565793.1"/>
    </source>
</evidence>
<evidence type="ECO:0000313" key="4">
    <source>
        <dbReference type="Proteomes" id="UP001310692"/>
    </source>
</evidence>
<dbReference type="RefSeq" id="WP_330195325.1">
    <property type="nucleotide sequence ID" value="NZ_JAZDRO010000001.1"/>
</dbReference>
<dbReference type="Pfam" id="PF09476">
    <property type="entry name" value="Pilus_CpaD"/>
    <property type="match status" value="1"/>
</dbReference>
<keyword evidence="3" id="KW-0449">Lipoprotein</keyword>
<accession>A0ABU7LW52</accession>
<evidence type="ECO:0000256" key="2">
    <source>
        <dbReference type="SAM" id="SignalP"/>
    </source>
</evidence>
<comment type="caution">
    <text evidence="3">The sequence shown here is derived from an EMBL/GenBank/DDBJ whole genome shotgun (WGS) entry which is preliminary data.</text>
</comment>
<gene>
    <name evidence="3" type="ORF">V0U35_03795</name>
</gene>
<feature type="chain" id="PRO_5046709156" evidence="2">
    <location>
        <begin position="17"/>
        <end position="222"/>
    </location>
</feature>
<sequence>MLKQSLVLAAAAIALAGCYTMPEDRAGAWPRAEVRQETARMDLQVSAEEGGIAWAQMGTFSQFVNFYKSNGHGPFVLSYPDRSTNSRVTAAALQEARAFLDSQGIAPQRIAEGEYDAQGQPNAPLIVSFMHYAAGVPEECALMEWENVAMEVDNRAQPRFGCFMAANMAAMIGDPYDLVGPTETAPRDAGRIGVQMDAWRAGERTGATRGDDESGTVSTAVD</sequence>
<evidence type="ECO:0000256" key="1">
    <source>
        <dbReference type="SAM" id="MobiDB-lite"/>
    </source>
</evidence>
<name>A0ABU7LW52_9PROT</name>
<feature type="region of interest" description="Disordered" evidence="1">
    <location>
        <begin position="199"/>
        <end position="222"/>
    </location>
</feature>
<dbReference type="PROSITE" id="PS51257">
    <property type="entry name" value="PROKAR_LIPOPROTEIN"/>
    <property type="match status" value="1"/>
</dbReference>
<keyword evidence="4" id="KW-1185">Reference proteome</keyword>
<dbReference type="Proteomes" id="UP001310692">
    <property type="component" value="Unassembled WGS sequence"/>
</dbReference>
<protein>
    <submittedName>
        <fullName evidence="3">CpaD family pilus assembly lipoprotein</fullName>
    </submittedName>
</protein>
<proteinExistence type="predicted"/>